<dbReference type="RefSeq" id="WP_111145829.1">
    <property type="nucleotide sequence ID" value="NZ_QKRB01000036.1"/>
</dbReference>
<dbReference type="OrthoDB" id="66829at2"/>
<dbReference type="EMBL" id="QKRB01000036">
    <property type="protein sequence ID" value="PZD96818.1"/>
    <property type="molecule type" value="Genomic_DNA"/>
</dbReference>
<keyword evidence="3" id="KW-1185">Reference proteome</keyword>
<proteinExistence type="predicted"/>
<evidence type="ECO:0000259" key="1">
    <source>
        <dbReference type="Pfam" id="PF00903"/>
    </source>
</evidence>
<reference evidence="2 3" key="1">
    <citation type="submission" date="2018-06" db="EMBL/GenBank/DDBJ databases">
        <title>Paenibacillus imtechensis sp. nov.</title>
        <authorList>
            <person name="Pinnaka A.K."/>
            <person name="Singh H."/>
            <person name="Kaur M."/>
        </authorList>
    </citation>
    <scope>NUCLEOTIDE SEQUENCE [LARGE SCALE GENOMIC DNA]</scope>
    <source>
        <strain evidence="2 3">SMB1</strain>
    </source>
</reference>
<dbReference type="CDD" id="cd06587">
    <property type="entry name" value="VOC"/>
    <property type="match status" value="1"/>
</dbReference>
<dbReference type="InterPro" id="IPR029068">
    <property type="entry name" value="Glyas_Bleomycin-R_OHBP_Dase"/>
</dbReference>
<feature type="domain" description="Glyoxalase/fosfomycin resistance/dioxygenase" evidence="1">
    <location>
        <begin position="12"/>
        <end position="115"/>
    </location>
</feature>
<dbReference type="Gene3D" id="3.10.180.10">
    <property type="entry name" value="2,3-Dihydroxybiphenyl 1,2-Dioxygenase, domain 1"/>
    <property type="match status" value="1"/>
</dbReference>
<sequence length="122" mass="13570">MQTQLGPQLHGVSLPAAEPVSSMQWYVKHFGFDVYMVEKERIVLGLAGSNTVLWLLHCERIPQAKPAECPLIQLQIEGVEAFRDQLVLAGLKPSELVHSKDELAFLCSDPDGNAIRCFSIRP</sequence>
<evidence type="ECO:0000313" key="3">
    <source>
        <dbReference type="Proteomes" id="UP000249522"/>
    </source>
</evidence>
<accession>A0A2W1L9E0</accession>
<gene>
    <name evidence="2" type="ORF">DNH61_06365</name>
</gene>
<dbReference type="Pfam" id="PF00903">
    <property type="entry name" value="Glyoxalase"/>
    <property type="match status" value="1"/>
</dbReference>
<evidence type="ECO:0000313" key="2">
    <source>
        <dbReference type="EMBL" id="PZD96818.1"/>
    </source>
</evidence>
<dbReference type="SUPFAM" id="SSF54593">
    <property type="entry name" value="Glyoxalase/Bleomycin resistance protein/Dihydroxybiphenyl dioxygenase"/>
    <property type="match status" value="1"/>
</dbReference>
<protein>
    <recommendedName>
        <fullName evidence="1">Glyoxalase/fosfomycin resistance/dioxygenase domain-containing protein</fullName>
    </recommendedName>
</protein>
<name>A0A2W1L9E0_9BACL</name>
<dbReference type="Proteomes" id="UP000249522">
    <property type="component" value="Unassembled WGS sequence"/>
</dbReference>
<organism evidence="2 3">
    <name type="scientific">Paenibacillus sambharensis</name>
    <dbReference type="NCBI Taxonomy" id="1803190"/>
    <lineage>
        <taxon>Bacteria</taxon>
        <taxon>Bacillati</taxon>
        <taxon>Bacillota</taxon>
        <taxon>Bacilli</taxon>
        <taxon>Bacillales</taxon>
        <taxon>Paenibacillaceae</taxon>
        <taxon>Paenibacillus</taxon>
    </lineage>
</organism>
<dbReference type="InterPro" id="IPR004360">
    <property type="entry name" value="Glyas_Fos-R_dOase_dom"/>
</dbReference>
<dbReference type="AlphaFoldDB" id="A0A2W1L9E0"/>
<comment type="caution">
    <text evidence="2">The sequence shown here is derived from an EMBL/GenBank/DDBJ whole genome shotgun (WGS) entry which is preliminary data.</text>
</comment>